<dbReference type="EMBL" id="CM003532">
    <property type="protein sequence ID" value="RCV26949.1"/>
    <property type="molecule type" value="Genomic_DNA"/>
</dbReference>
<name>A0A368R9V1_SETIT</name>
<gene>
    <name evidence="1" type="ORF">SETIT_5G286500v2</name>
</gene>
<reference evidence="1" key="1">
    <citation type="journal article" date="2012" name="Nat. Biotechnol.">
        <title>Reference genome sequence of the model plant Setaria.</title>
        <authorList>
            <person name="Bennetzen J.L."/>
            <person name="Schmutz J."/>
            <person name="Wang H."/>
            <person name="Percifield R."/>
            <person name="Hawkins J."/>
            <person name="Pontaroli A.C."/>
            <person name="Estep M."/>
            <person name="Feng L."/>
            <person name="Vaughn J.N."/>
            <person name="Grimwood J."/>
            <person name="Jenkins J."/>
            <person name="Barry K."/>
            <person name="Lindquist E."/>
            <person name="Hellsten U."/>
            <person name="Deshpande S."/>
            <person name="Wang X."/>
            <person name="Wu X."/>
            <person name="Mitros T."/>
            <person name="Triplett J."/>
            <person name="Yang X."/>
            <person name="Ye C.Y."/>
            <person name="Mauro-Herrera M."/>
            <person name="Wang L."/>
            <person name="Li P."/>
            <person name="Sharma M."/>
            <person name="Sharma R."/>
            <person name="Ronald P.C."/>
            <person name="Panaud O."/>
            <person name="Kellogg E.A."/>
            <person name="Brutnell T.P."/>
            <person name="Doust A.N."/>
            <person name="Tuskan G.A."/>
            <person name="Rokhsar D."/>
            <person name="Devos K.M."/>
        </authorList>
    </citation>
    <scope>NUCLEOTIDE SEQUENCE [LARGE SCALE GENOMIC DNA]</scope>
    <source>
        <strain evidence="1">Yugu1</strain>
    </source>
</reference>
<sequence length="124" mass="13800">MTLCPLPPAGRRRPQYPPRAPCSCWPMPPPAPPRTCWLPVSTLRARACWPPPPPCSPAPAGHRQTLYPRRPHLLAAAAGLATTPSARARRQPRRCAAGHVARPHVLPAARPRERWRREWCLVKG</sequence>
<accession>A0A368R9V1</accession>
<dbReference type="AlphaFoldDB" id="A0A368R9V1"/>
<organism evidence="1">
    <name type="scientific">Setaria italica</name>
    <name type="common">Foxtail millet</name>
    <name type="synonym">Panicum italicum</name>
    <dbReference type="NCBI Taxonomy" id="4555"/>
    <lineage>
        <taxon>Eukaryota</taxon>
        <taxon>Viridiplantae</taxon>
        <taxon>Streptophyta</taxon>
        <taxon>Embryophyta</taxon>
        <taxon>Tracheophyta</taxon>
        <taxon>Spermatophyta</taxon>
        <taxon>Magnoliopsida</taxon>
        <taxon>Liliopsida</taxon>
        <taxon>Poales</taxon>
        <taxon>Poaceae</taxon>
        <taxon>PACMAD clade</taxon>
        <taxon>Panicoideae</taxon>
        <taxon>Panicodae</taxon>
        <taxon>Paniceae</taxon>
        <taxon>Cenchrinae</taxon>
        <taxon>Setaria</taxon>
    </lineage>
</organism>
<proteinExistence type="predicted"/>
<reference evidence="1" key="2">
    <citation type="submission" date="2015-07" db="EMBL/GenBank/DDBJ databases">
        <authorList>
            <person name="Noorani M."/>
        </authorList>
    </citation>
    <scope>NUCLEOTIDE SEQUENCE</scope>
    <source>
        <strain evidence="1">Yugu1</strain>
    </source>
</reference>
<protein>
    <submittedName>
        <fullName evidence="1">Uncharacterized protein</fullName>
    </submittedName>
</protein>
<evidence type="ECO:0000313" key="1">
    <source>
        <dbReference type="EMBL" id="RCV26949.1"/>
    </source>
</evidence>